<accession>A0ABV0LYF1</accession>
<comment type="caution">
    <text evidence="1">The sequence shown here is derived from an EMBL/GenBank/DDBJ whole genome shotgun (WGS) entry which is preliminary data.</text>
</comment>
<name>A0ABV0LYF1_9HYPH</name>
<dbReference type="RefSeq" id="WP_037156674.1">
    <property type="nucleotide sequence ID" value="NZ_JBEAAL010000003.1"/>
</dbReference>
<sequence>MDKAETVRKLFANYLANRKDLTDPLLTDDFTFSSPRDDHIDKAMYFERCWPQPPIFSHIVVERLFVSGDEVVVGYKGEKVAGGAFRNLELMTFQGDRIASIEVYFGRDV</sequence>
<dbReference type="Gene3D" id="3.10.450.50">
    <property type="match status" value="1"/>
</dbReference>
<organism evidence="1 2">
    <name type="scientific">Neorhizobium phenanthreniclasticum</name>
    <dbReference type="NCBI Taxonomy" id="3157917"/>
    <lineage>
        <taxon>Bacteria</taxon>
        <taxon>Pseudomonadati</taxon>
        <taxon>Pseudomonadota</taxon>
        <taxon>Alphaproteobacteria</taxon>
        <taxon>Hyphomicrobiales</taxon>
        <taxon>Rhizobiaceae</taxon>
        <taxon>Rhizobium/Agrobacterium group</taxon>
        <taxon>Neorhizobium</taxon>
    </lineage>
</organism>
<gene>
    <name evidence="1" type="ORF">ABK249_06825</name>
</gene>
<evidence type="ECO:0000313" key="2">
    <source>
        <dbReference type="Proteomes" id="UP001496627"/>
    </source>
</evidence>
<dbReference type="InterPro" id="IPR032710">
    <property type="entry name" value="NTF2-like_dom_sf"/>
</dbReference>
<dbReference type="EMBL" id="JBEAAL010000003">
    <property type="protein sequence ID" value="MEQ1404639.1"/>
    <property type="molecule type" value="Genomic_DNA"/>
</dbReference>
<evidence type="ECO:0000313" key="1">
    <source>
        <dbReference type="EMBL" id="MEQ1404639.1"/>
    </source>
</evidence>
<keyword evidence="2" id="KW-1185">Reference proteome</keyword>
<proteinExistence type="predicted"/>
<reference evidence="1 2" key="1">
    <citation type="submission" date="2024-05" db="EMBL/GenBank/DDBJ databases">
        <title>Neorhizobium sp. Rsf11, a plant growth promoting and heavy metal resistant PAH-degrader.</title>
        <authorList>
            <person name="Golubev S.N."/>
            <person name="Muratova A.Y."/>
            <person name="Markelova M.I."/>
        </authorList>
    </citation>
    <scope>NUCLEOTIDE SEQUENCE [LARGE SCALE GENOMIC DNA]</scope>
    <source>
        <strain evidence="1 2">Rsf11</strain>
    </source>
</reference>
<dbReference type="SUPFAM" id="SSF54427">
    <property type="entry name" value="NTF2-like"/>
    <property type="match status" value="1"/>
</dbReference>
<protein>
    <submittedName>
        <fullName evidence="1">Nuclear transport factor 2 family protein</fullName>
    </submittedName>
</protein>
<dbReference type="Proteomes" id="UP001496627">
    <property type="component" value="Unassembled WGS sequence"/>
</dbReference>